<comment type="caution">
    <text evidence="2">The sequence shown here is derived from an EMBL/GenBank/DDBJ whole genome shotgun (WGS) entry which is preliminary data.</text>
</comment>
<dbReference type="PANTHER" id="PTHR33598:SF4">
    <property type="entry name" value="OS02G0833400 PROTEIN"/>
    <property type="match status" value="1"/>
</dbReference>
<reference evidence="2" key="1">
    <citation type="submission" date="2021-02" db="EMBL/GenBank/DDBJ databases">
        <title>First Annotated Genome of the Yellow-green Alga Tribonema minus.</title>
        <authorList>
            <person name="Mahan K.M."/>
        </authorList>
    </citation>
    <scope>NUCLEOTIDE SEQUENCE</scope>
    <source>
        <strain evidence="2">UTEX B ZZ1240</strain>
    </source>
</reference>
<feature type="signal peptide" evidence="1">
    <location>
        <begin position="1"/>
        <end position="23"/>
    </location>
</feature>
<feature type="chain" id="PRO_5032524136" evidence="1">
    <location>
        <begin position="24"/>
        <end position="369"/>
    </location>
</feature>
<evidence type="ECO:0000313" key="3">
    <source>
        <dbReference type="Proteomes" id="UP000664859"/>
    </source>
</evidence>
<organism evidence="2 3">
    <name type="scientific">Tribonema minus</name>
    <dbReference type="NCBI Taxonomy" id="303371"/>
    <lineage>
        <taxon>Eukaryota</taxon>
        <taxon>Sar</taxon>
        <taxon>Stramenopiles</taxon>
        <taxon>Ochrophyta</taxon>
        <taxon>PX clade</taxon>
        <taxon>Xanthophyceae</taxon>
        <taxon>Tribonematales</taxon>
        <taxon>Tribonemataceae</taxon>
        <taxon>Tribonema</taxon>
    </lineage>
</organism>
<keyword evidence="1" id="KW-0732">Signal</keyword>
<dbReference type="InterPro" id="IPR008479">
    <property type="entry name" value="DUF760"/>
</dbReference>
<dbReference type="Proteomes" id="UP000664859">
    <property type="component" value="Unassembled WGS sequence"/>
</dbReference>
<dbReference type="OrthoDB" id="4115at2759"/>
<keyword evidence="3" id="KW-1185">Reference proteome</keyword>
<accession>A0A836CKK0</accession>
<evidence type="ECO:0000256" key="1">
    <source>
        <dbReference type="SAM" id="SignalP"/>
    </source>
</evidence>
<dbReference type="PANTHER" id="PTHR33598">
    <property type="entry name" value="OS02G0833400 PROTEIN"/>
    <property type="match status" value="1"/>
</dbReference>
<name>A0A836CKK0_9STRA</name>
<sequence length="369" mass="40826">MVRTLAPLLLLAPVPLLCPTTEAFLAQPASAWALASRTASRRQLIRRVVMSAKPDGSDAEEPGKIVPPDHLPISYRSDNGTRDDEFYMDEMEKSSLNPYFDVVRRLSPSEHIQRFMRVTPPRVQEAVRNTVMGLLGTLPRHAFETTAISTGDALANLMFQLQMTGYMFKNAEYRLSLQSSLQSLGEAPVAGLLSAAAEKDGSDAESEGKSALPLPLDDNGNIVLKKPKITGKVKLTYENGQEVEVDAGAYMTELATQVEVLQHQLSSKQTQQQEAQRKDLLLYIKDMPPTQLQSLTAGMSPEVLESMKMLVETVMRSMGATTIGRQTLTQQSSNGMAQLCMWQLAVGYSLREMEAREEIRQRFEAAESD</sequence>
<evidence type="ECO:0000313" key="2">
    <source>
        <dbReference type="EMBL" id="KAG5189657.1"/>
    </source>
</evidence>
<dbReference type="Pfam" id="PF05542">
    <property type="entry name" value="DUF760"/>
    <property type="match status" value="2"/>
</dbReference>
<protein>
    <submittedName>
        <fullName evidence="2">Uncharacterized protein</fullName>
    </submittedName>
</protein>
<proteinExistence type="predicted"/>
<gene>
    <name evidence="2" type="ORF">JKP88DRAFT_217690</name>
</gene>
<dbReference type="AlphaFoldDB" id="A0A836CKK0"/>
<dbReference type="EMBL" id="JAFCMP010000046">
    <property type="protein sequence ID" value="KAG5189657.1"/>
    <property type="molecule type" value="Genomic_DNA"/>
</dbReference>